<dbReference type="EMBL" id="LXQA010852607">
    <property type="protein sequence ID" value="MCI74062.1"/>
    <property type="molecule type" value="Genomic_DNA"/>
</dbReference>
<accession>A0A392UKR3</accession>
<proteinExistence type="predicted"/>
<evidence type="ECO:0000313" key="2">
    <source>
        <dbReference type="Proteomes" id="UP000265520"/>
    </source>
</evidence>
<name>A0A392UKR3_9FABA</name>
<evidence type="ECO:0000313" key="1">
    <source>
        <dbReference type="EMBL" id="MCI74062.1"/>
    </source>
</evidence>
<dbReference type="AlphaFoldDB" id="A0A392UKR3"/>
<protein>
    <submittedName>
        <fullName evidence="1">Uncharacterized protein</fullName>
    </submittedName>
</protein>
<organism evidence="1 2">
    <name type="scientific">Trifolium medium</name>
    <dbReference type="NCBI Taxonomy" id="97028"/>
    <lineage>
        <taxon>Eukaryota</taxon>
        <taxon>Viridiplantae</taxon>
        <taxon>Streptophyta</taxon>
        <taxon>Embryophyta</taxon>
        <taxon>Tracheophyta</taxon>
        <taxon>Spermatophyta</taxon>
        <taxon>Magnoliopsida</taxon>
        <taxon>eudicotyledons</taxon>
        <taxon>Gunneridae</taxon>
        <taxon>Pentapetalae</taxon>
        <taxon>rosids</taxon>
        <taxon>fabids</taxon>
        <taxon>Fabales</taxon>
        <taxon>Fabaceae</taxon>
        <taxon>Papilionoideae</taxon>
        <taxon>50 kb inversion clade</taxon>
        <taxon>NPAAA clade</taxon>
        <taxon>Hologalegina</taxon>
        <taxon>IRL clade</taxon>
        <taxon>Trifolieae</taxon>
        <taxon>Trifolium</taxon>
    </lineage>
</organism>
<comment type="caution">
    <text evidence="1">The sequence shown here is derived from an EMBL/GenBank/DDBJ whole genome shotgun (WGS) entry which is preliminary data.</text>
</comment>
<keyword evidence="2" id="KW-1185">Reference proteome</keyword>
<dbReference type="Proteomes" id="UP000265520">
    <property type="component" value="Unassembled WGS sequence"/>
</dbReference>
<sequence length="48" mass="5261">MLSKTFGRCAGALIDLVALPYCVLDNDTTSVNSCTGNDVKLVRWCCHR</sequence>
<reference evidence="1 2" key="1">
    <citation type="journal article" date="2018" name="Front. Plant Sci.">
        <title>Red Clover (Trifolium pratense) and Zigzag Clover (T. medium) - A Picture of Genomic Similarities and Differences.</title>
        <authorList>
            <person name="Dluhosova J."/>
            <person name="Istvanek J."/>
            <person name="Nedelnik J."/>
            <person name="Repkova J."/>
        </authorList>
    </citation>
    <scope>NUCLEOTIDE SEQUENCE [LARGE SCALE GENOMIC DNA]</scope>
    <source>
        <strain evidence="2">cv. 10/8</strain>
        <tissue evidence="1">Leaf</tissue>
    </source>
</reference>